<dbReference type="SMART" id="SM00451">
    <property type="entry name" value="ZnF_U1"/>
    <property type="match status" value="1"/>
</dbReference>
<name>A0ABD3BJX7_9LAMI</name>
<comment type="caution">
    <text evidence="4">The sequence shown here is derived from an EMBL/GenBank/DDBJ whole genome shotgun (WGS) entry which is preliminary data.</text>
</comment>
<evidence type="ECO:0000313" key="5">
    <source>
        <dbReference type="Proteomes" id="UP001632038"/>
    </source>
</evidence>
<dbReference type="Pfam" id="PF03134">
    <property type="entry name" value="TB2_DP1_HVA22"/>
    <property type="match status" value="1"/>
</dbReference>
<evidence type="ECO:0000256" key="2">
    <source>
        <dbReference type="SAM" id="MobiDB-lite"/>
    </source>
</evidence>
<comment type="subcellular location">
    <subcellularLocation>
        <location evidence="1">Membrane</location>
        <topology evidence="1">Multi-pass membrane protein</topology>
    </subcellularLocation>
</comment>
<gene>
    <name evidence="4" type="ORF">CASFOL_038881</name>
</gene>
<protein>
    <recommendedName>
        <fullName evidence="1">HVA22-like protein</fullName>
    </recommendedName>
</protein>
<feature type="transmembrane region" description="Helical" evidence="1">
    <location>
        <begin position="47"/>
        <end position="64"/>
    </location>
</feature>
<dbReference type="SUPFAM" id="SSF57667">
    <property type="entry name" value="beta-beta-alpha zinc fingers"/>
    <property type="match status" value="1"/>
</dbReference>
<evidence type="ECO:0000259" key="3">
    <source>
        <dbReference type="SMART" id="SM00451"/>
    </source>
</evidence>
<keyword evidence="1" id="KW-0472">Membrane</keyword>
<sequence>MGFLILLRFALLSIDFLAWPVIALGFPLYASIRAIETGSMYDMRKLVIYWTLFSIISLFEYAFVKIIEWIPFWSCIKLVVIFWLVIPRFHGSSYAYQSFVRPFLVVNLQEAIDSLYKLKRNKLVQEKKFLDLAEKYIQENSYEALEKLIATKMELKEHGDSQKDTQVIIEPEPKNVAAAPKQIKELDSAQKDKEMLEAHEITSPEEKQMELKEPGDSQKDTQAKVEPEQKNVAATQKQIKELDSAQKDKEMLEAHEIKSPEAKQVPHPRLLTSTTNALWVPKETTYAAAKTREVIIITPPPETSSENSQTSSPLRKVESEWHCRLCQINTGLGSKQKLEETVQKPELWCNTCKLKLLSEIDVAAHLKGKRHVLNVRKLAEEETSQ</sequence>
<reference evidence="5" key="1">
    <citation type="journal article" date="2024" name="IScience">
        <title>Strigolactones Initiate the Formation of Haustorium-like Structures in Castilleja.</title>
        <authorList>
            <person name="Buerger M."/>
            <person name="Peterson D."/>
            <person name="Chory J."/>
        </authorList>
    </citation>
    <scope>NUCLEOTIDE SEQUENCE [LARGE SCALE GENOMIC DNA]</scope>
</reference>
<dbReference type="InterPro" id="IPR013087">
    <property type="entry name" value="Znf_C2H2_type"/>
</dbReference>
<dbReference type="Proteomes" id="UP001632038">
    <property type="component" value="Unassembled WGS sequence"/>
</dbReference>
<feature type="region of interest" description="Disordered" evidence="2">
    <location>
        <begin position="160"/>
        <end position="181"/>
    </location>
</feature>
<dbReference type="AlphaFoldDB" id="A0ABD3BJX7"/>
<dbReference type="PANTHER" id="PTHR12300:SF43">
    <property type="entry name" value="HVA22-LIKE PROTEIN"/>
    <property type="match status" value="1"/>
</dbReference>
<feature type="compositionally biased region" description="Basic and acidic residues" evidence="2">
    <location>
        <begin position="200"/>
        <end position="229"/>
    </location>
</feature>
<dbReference type="PANTHER" id="PTHR12300">
    <property type="entry name" value="HVA22-LIKE PROTEINS"/>
    <property type="match status" value="1"/>
</dbReference>
<feature type="domain" description="U1-type" evidence="3">
    <location>
        <begin position="344"/>
        <end position="378"/>
    </location>
</feature>
<evidence type="ECO:0000256" key="1">
    <source>
        <dbReference type="RuleBase" id="RU362006"/>
    </source>
</evidence>
<keyword evidence="1" id="KW-0812">Transmembrane</keyword>
<dbReference type="Gene3D" id="3.30.160.60">
    <property type="entry name" value="Classic Zinc Finger"/>
    <property type="match status" value="1"/>
</dbReference>
<feature type="region of interest" description="Disordered" evidence="2">
    <location>
        <begin position="200"/>
        <end position="237"/>
    </location>
</feature>
<accession>A0ABD3BJX7</accession>
<dbReference type="InterPro" id="IPR003604">
    <property type="entry name" value="Matrin/U1-like-C_Znf_C2H2"/>
</dbReference>
<keyword evidence="5" id="KW-1185">Reference proteome</keyword>
<dbReference type="GO" id="GO:0016020">
    <property type="term" value="C:membrane"/>
    <property type="evidence" value="ECO:0007669"/>
    <property type="project" value="UniProtKB-SubCell"/>
</dbReference>
<feature type="transmembrane region" description="Helical" evidence="1">
    <location>
        <begin position="69"/>
        <end position="86"/>
    </location>
</feature>
<dbReference type="EMBL" id="JAVIJP010000083">
    <property type="protein sequence ID" value="KAL3617336.1"/>
    <property type="molecule type" value="Genomic_DNA"/>
</dbReference>
<proteinExistence type="inferred from homology"/>
<dbReference type="InterPro" id="IPR004345">
    <property type="entry name" value="TB2_DP1_HVA22"/>
</dbReference>
<dbReference type="Pfam" id="PF12874">
    <property type="entry name" value="zf-met"/>
    <property type="match status" value="1"/>
</dbReference>
<comment type="similarity">
    <text evidence="1">Belongs to the DP1 family.</text>
</comment>
<evidence type="ECO:0000313" key="4">
    <source>
        <dbReference type="EMBL" id="KAL3617336.1"/>
    </source>
</evidence>
<keyword evidence="1" id="KW-1133">Transmembrane helix</keyword>
<dbReference type="InterPro" id="IPR036236">
    <property type="entry name" value="Znf_C2H2_sf"/>
</dbReference>
<organism evidence="4 5">
    <name type="scientific">Castilleja foliolosa</name>
    <dbReference type="NCBI Taxonomy" id="1961234"/>
    <lineage>
        <taxon>Eukaryota</taxon>
        <taxon>Viridiplantae</taxon>
        <taxon>Streptophyta</taxon>
        <taxon>Embryophyta</taxon>
        <taxon>Tracheophyta</taxon>
        <taxon>Spermatophyta</taxon>
        <taxon>Magnoliopsida</taxon>
        <taxon>eudicotyledons</taxon>
        <taxon>Gunneridae</taxon>
        <taxon>Pentapetalae</taxon>
        <taxon>asterids</taxon>
        <taxon>lamiids</taxon>
        <taxon>Lamiales</taxon>
        <taxon>Orobanchaceae</taxon>
        <taxon>Pedicularideae</taxon>
        <taxon>Castillejinae</taxon>
        <taxon>Castilleja</taxon>
    </lineage>
</organism>